<sequence>MRRLKFANEQQALDTALKQLKCRAGIVFSQDSKNKRVVCLANVNRECVDKGLTAKAWVDRLCCIAGGYGGGKETTAQASLGTGLPVDKIKTEAEKFAKYEANLMTNCMFTKAQVPLHSKSDSPYDETTKESSARNTCQDLNA</sequence>
<feature type="region of interest" description="Disordered" evidence="1">
    <location>
        <begin position="117"/>
        <end position="142"/>
    </location>
</feature>
<comment type="caution">
    <text evidence="3">The sequence shown here is derived from an EMBL/GenBank/DDBJ whole genome shotgun (WGS) entry which is preliminary data.</text>
</comment>
<gene>
    <name evidence="3" type="ORF">D917_06853</name>
</gene>
<accession>A0A1Y3EQV0</accession>
<dbReference type="Gene3D" id="3.10.310.40">
    <property type="match status" value="1"/>
</dbReference>
<feature type="compositionally biased region" description="Basic and acidic residues" evidence="1">
    <location>
        <begin position="118"/>
        <end position="132"/>
    </location>
</feature>
<proteinExistence type="predicted"/>
<name>A0A1Y3EQV0_9BILA</name>
<dbReference type="Pfam" id="PF02272">
    <property type="entry name" value="DHHA1"/>
    <property type="match status" value="1"/>
</dbReference>
<evidence type="ECO:0000313" key="4">
    <source>
        <dbReference type="Proteomes" id="UP000243006"/>
    </source>
</evidence>
<dbReference type="InterPro" id="IPR003156">
    <property type="entry name" value="DHHA1_dom"/>
</dbReference>
<feature type="compositionally biased region" description="Polar residues" evidence="1">
    <location>
        <begin position="133"/>
        <end position="142"/>
    </location>
</feature>
<reference evidence="3 4" key="1">
    <citation type="submission" date="2015-04" db="EMBL/GenBank/DDBJ databases">
        <title>Draft genome of the roundworm Trichinella nativa.</title>
        <authorList>
            <person name="Mitreva M."/>
        </authorList>
    </citation>
    <scope>NUCLEOTIDE SEQUENCE [LARGE SCALE GENOMIC DNA]</scope>
    <source>
        <strain evidence="3 4">ISS45</strain>
    </source>
</reference>
<protein>
    <submittedName>
        <fullName evidence="3">DHHA1 domain protein</fullName>
    </submittedName>
</protein>
<evidence type="ECO:0000259" key="2">
    <source>
        <dbReference type="Pfam" id="PF02272"/>
    </source>
</evidence>
<dbReference type="Proteomes" id="UP000243006">
    <property type="component" value="Unassembled WGS sequence"/>
</dbReference>
<dbReference type="GO" id="GO:0003676">
    <property type="term" value="F:nucleic acid binding"/>
    <property type="evidence" value="ECO:0007669"/>
    <property type="project" value="InterPro"/>
</dbReference>
<evidence type="ECO:0000256" key="1">
    <source>
        <dbReference type="SAM" id="MobiDB-lite"/>
    </source>
</evidence>
<feature type="domain" description="DHHA1" evidence="2">
    <location>
        <begin position="9"/>
        <end position="97"/>
    </location>
</feature>
<organism evidence="3 4">
    <name type="scientific">Trichinella nativa</name>
    <dbReference type="NCBI Taxonomy" id="6335"/>
    <lineage>
        <taxon>Eukaryota</taxon>
        <taxon>Metazoa</taxon>
        <taxon>Ecdysozoa</taxon>
        <taxon>Nematoda</taxon>
        <taxon>Enoplea</taxon>
        <taxon>Dorylaimia</taxon>
        <taxon>Trichinellida</taxon>
        <taxon>Trichinellidae</taxon>
        <taxon>Trichinella</taxon>
    </lineage>
</organism>
<dbReference type="AlphaFoldDB" id="A0A1Y3EQV0"/>
<dbReference type="EMBL" id="LVZM01004184">
    <property type="protein sequence ID" value="OUC47562.1"/>
    <property type="molecule type" value="Genomic_DNA"/>
</dbReference>
<evidence type="ECO:0000313" key="3">
    <source>
        <dbReference type="EMBL" id="OUC47562.1"/>
    </source>
</evidence>